<dbReference type="Proteomes" id="UP001362899">
    <property type="component" value="Unassembled WGS sequence"/>
</dbReference>
<dbReference type="AlphaFoldDB" id="A0AAV5RKN8"/>
<reference evidence="1 2" key="1">
    <citation type="journal article" date="2023" name="Elife">
        <title>Identification of key yeast species and microbe-microbe interactions impacting larval growth of Drosophila in the wild.</title>
        <authorList>
            <person name="Mure A."/>
            <person name="Sugiura Y."/>
            <person name="Maeda R."/>
            <person name="Honda K."/>
            <person name="Sakurai N."/>
            <person name="Takahashi Y."/>
            <person name="Watada M."/>
            <person name="Katoh T."/>
            <person name="Gotoh A."/>
            <person name="Gotoh Y."/>
            <person name="Taniguchi I."/>
            <person name="Nakamura K."/>
            <person name="Hayashi T."/>
            <person name="Katayama T."/>
            <person name="Uemura T."/>
            <person name="Hattori Y."/>
        </authorList>
    </citation>
    <scope>NUCLEOTIDE SEQUENCE [LARGE SCALE GENOMIC DNA]</scope>
    <source>
        <strain evidence="1 2">SB-73</strain>
    </source>
</reference>
<accession>A0AAV5RKN8</accession>
<evidence type="ECO:0000313" key="1">
    <source>
        <dbReference type="EMBL" id="GMM51743.1"/>
    </source>
</evidence>
<protein>
    <submittedName>
        <fullName evidence="1">Uncharacterized protein</fullName>
    </submittedName>
</protein>
<evidence type="ECO:0000313" key="2">
    <source>
        <dbReference type="Proteomes" id="UP001362899"/>
    </source>
</evidence>
<name>A0AAV5RKN8_STABA</name>
<sequence length="153" mass="17754">MASISTIFKKERKTNQKNRRARLSAPVYNFVVEEKALDIELLLIGLVYTVFDLKSQVSLARTLISKIKIASDEWIIKFMDLQGHVVVTKLIEDYMNRRSLKMKVKRKGSKRKPLSSANNDTGSIEHYMLLKTIEDSLVYFYVLLADRLRTLKN</sequence>
<comment type="caution">
    <text evidence="1">The sequence shown here is derived from an EMBL/GenBank/DDBJ whole genome shotgun (WGS) entry which is preliminary data.</text>
</comment>
<organism evidence="1 2">
    <name type="scientific">Starmerella bacillaris</name>
    <name type="common">Yeast</name>
    <name type="synonym">Candida zemplinina</name>
    <dbReference type="NCBI Taxonomy" id="1247836"/>
    <lineage>
        <taxon>Eukaryota</taxon>
        <taxon>Fungi</taxon>
        <taxon>Dikarya</taxon>
        <taxon>Ascomycota</taxon>
        <taxon>Saccharomycotina</taxon>
        <taxon>Dipodascomycetes</taxon>
        <taxon>Dipodascales</taxon>
        <taxon>Trichomonascaceae</taxon>
        <taxon>Starmerella</taxon>
    </lineage>
</organism>
<proteinExistence type="predicted"/>
<dbReference type="EMBL" id="BTGC01000008">
    <property type="protein sequence ID" value="GMM51743.1"/>
    <property type="molecule type" value="Genomic_DNA"/>
</dbReference>
<keyword evidence="2" id="KW-1185">Reference proteome</keyword>
<gene>
    <name evidence="1" type="ORF">DASB73_027060</name>
</gene>